<evidence type="ECO:0000256" key="1">
    <source>
        <dbReference type="SAM" id="Phobius"/>
    </source>
</evidence>
<keyword evidence="1" id="KW-0812">Transmembrane</keyword>
<dbReference type="RefSeq" id="WP_200673677.1">
    <property type="nucleotide sequence ID" value="NZ_JAACYA010000001.1"/>
</dbReference>
<evidence type="ECO:0000313" key="2">
    <source>
        <dbReference type="EMBL" id="MBK3332298.1"/>
    </source>
</evidence>
<keyword evidence="1" id="KW-1133">Transmembrane helix</keyword>
<dbReference type="Pfam" id="PF07963">
    <property type="entry name" value="N_methyl"/>
    <property type="match status" value="1"/>
</dbReference>
<feature type="transmembrane region" description="Helical" evidence="1">
    <location>
        <begin position="12"/>
        <end position="31"/>
    </location>
</feature>
<protein>
    <submittedName>
        <fullName evidence="2">Type II secretion system protein</fullName>
    </submittedName>
</protein>
<evidence type="ECO:0000313" key="3">
    <source>
        <dbReference type="Proteomes" id="UP000772812"/>
    </source>
</evidence>
<dbReference type="NCBIfam" id="TIGR02532">
    <property type="entry name" value="IV_pilin_GFxxxE"/>
    <property type="match status" value="1"/>
</dbReference>
<keyword evidence="3" id="KW-1185">Reference proteome</keyword>
<dbReference type="Proteomes" id="UP000772812">
    <property type="component" value="Unassembled WGS sequence"/>
</dbReference>
<accession>A0ABS1GH77</accession>
<sequence length="96" mass="11262">MNSNRGFTLLEVVIAVVILSLSLTVILQVYANYLRDFKTEVEEIEKLQKVKRFLYKIPETGKSIPKVETKTKETKFGIQKEIYLIDGNEILFRYKF</sequence>
<gene>
    <name evidence="2" type="ORF">GWK41_04355</name>
</gene>
<dbReference type="InterPro" id="IPR012902">
    <property type="entry name" value="N_methyl_site"/>
</dbReference>
<dbReference type="PROSITE" id="PS00409">
    <property type="entry name" value="PROKAR_NTER_METHYL"/>
    <property type="match status" value="1"/>
</dbReference>
<dbReference type="SUPFAM" id="SSF54523">
    <property type="entry name" value="Pili subunits"/>
    <property type="match status" value="1"/>
</dbReference>
<name>A0ABS1GH77_9AQUI</name>
<keyword evidence="1" id="KW-0472">Membrane</keyword>
<reference evidence="2 3" key="1">
    <citation type="journal article" date="2021" name="Syst. Appl. Microbiol.">
        <title>Persephonella atlantica sp. nov.: How to adapt to physico-chemical gradients in high temperature hydrothermal habitats.</title>
        <authorList>
            <person name="Francois D.X."/>
            <person name="Godfroy A."/>
            <person name="Mathien C."/>
            <person name="Aube J."/>
            <person name="Cathalot C."/>
            <person name="Lesongeur F."/>
            <person name="L'Haridon S."/>
            <person name="Philippon X."/>
            <person name="Roussel E.G."/>
        </authorList>
    </citation>
    <scope>NUCLEOTIDE SEQUENCE [LARGE SCALE GENOMIC DNA]</scope>
    <source>
        <strain evidence="2 3">MO1340</strain>
    </source>
</reference>
<comment type="caution">
    <text evidence="2">The sequence shown here is derived from an EMBL/GenBank/DDBJ whole genome shotgun (WGS) entry which is preliminary data.</text>
</comment>
<dbReference type="EMBL" id="JAACYA010000001">
    <property type="protein sequence ID" value="MBK3332298.1"/>
    <property type="molecule type" value="Genomic_DNA"/>
</dbReference>
<dbReference type="InterPro" id="IPR045584">
    <property type="entry name" value="Pilin-like"/>
</dbReference>
<proteinExistence type="predicted"/>
<organism evidence="2 3">
    <name type="scientific">Persephonella atlantica</name>
    <dbReference type="NCBI Taxonomy" id="2699429"/>
    <lineage>
        <taxon>Bacteria</taxon>
        <taxon>Pseudomonadati</taxon>
        <taxon>Aquificota</taxon>
        <taxon>Aquificia</taxon>
        <taxon>Aquificales</taxon>
        <taxon>Hydrogenothermaceae</taxon>
        <taxon>Persephonella</taxon>
    </lineage>
</organism>